<sequence>MSKDFKPKLKKPKFKENLEIAITALIMISAFYVLNYFGVDKILSTAIVALLGIFMEVARQVFSQAIFIIQSIPYIGPIIAKVIVWPFFITINGVAYLVALTLIRVKGYKQVANARVLTTVFLVGILLGFILGRVIKFI</sequence>
<keyword evidence="1" id="KW-0812">Transmembrane</keyword>
<evidence type="ECO:0000313" key="2">
    <source>
        <dbReference type="EMBL" id="OGD13489.1"/>
    </source>
</evidence>
<dbReference type="EMBL" id="MEYH01000109">
    <property type="protein sequence ID" value="OGD13489.1"/>
    <property type="molecule type" value="Genomic_DNA"/>
</dbReference>
<feature type="transmembrane region" description="Helical" evidence="1">
    <location>
        <begin position="20"/>
        <end position="37"/>
    </location>
</feature>
<proteinExistence type="predicted"/>
<gene>
    <name evidence="2" type="ORF">A2V47_03665</name>
</gene>
<feature type="transmembrane region" description="Helical" evidence="1">
    <location>
        <begin position="82"/>
        <end position="103"/>
    </location>
</feature>
<feature type="transmembrane region" description="Helical" evidence="1">
    <location>
        <begin position="115"/>
        <end position="135"/>
    </location>
</feature>
<keyword evidence="1" id="KW-0472">Membrane</keyword>
<keyword evidence="1" id="KW-1133">Transmembrane helix</keyword>
<evidence type="ECO:0000256" key="1">
    <source>
        <dbReference type="SAM" id="Phobius"/>
    </source>
</evidence>
<dbReference type="AlphaFoldDB" id="A0A1F5A4K6"/>
<reference evidence="2 3" key="1">
    <citation type="journal article" date="2016" name="Nat. Commun.">
        <title>Thousands of microbial genomes shed light on interconnected biogeochemical processes in an aquifer system.</title>
        <authorList>
            <person name="Anantharaman K."/>
            <person name="Brown C.T."/>
            <person name="Hug L.A."/>
            <person name="Sharon I."/>
            <person name="Castelle C.J."/>
            <person name="Probst A.J."/>
            <person name="Thomas B.C."/>
            <person name="Singh A."/>
            <person name="Wilkins M.J."/>
            <person name="Karaoz U."/>
            <person name="Brodie E.L."/>
            <person name="Williams K.H."/>
            <person name="Hubbard S.S."/>
            <person name="Banfield J.F."/>
        </authorList>
    </citation>
    <scope>NUCLEOTIDE SEQUENCE [LARGE SCALE GENOMIC DNA]</scope>
</reference>
<comment type="caution">
    <text evidence="2">The sequence shown here is derived from an EMBL/GenBank/DDBJ whole genome shotgun (WGS) entry which is preliminary data.</text>
</comment>
<protein>
    <submittedName>
        <fullName evidence="2">Uncharacterized protein</fullName>
    </submittedName>
</protein>
<dbReference type="Proteomes" id="UP000177701">
    <property type="component" value="Unassembled WGS sequence"/>
</dbReference>
<organism evidence="2 3">
    <name type="scientific">Candidatus Sediminicultor quintus</name>
    <dbReference type="NCBI Taxonomy" id="1797291"/>
    <lineage>
        <taxon>Bacteria</taxon>
        <taxon>Pseudomonadati</taxon>
        <taxon>Atribacterota</taxon>
        <taxon>Candidatus Phoenicimicrobiia</taxon>
        <taxon>Candidatus Pheonicimicrobiales</taxon>
        <taxon>Candidatus Phoenicimicrobiaceae</taxon>
        <taxon>Candidatus Sediminicultor</taxon>
    </lineage>
</organism>
<accession>A0A1F5A4K6</accession>
<name>A0A1F5A4K6_9BACT</name>
<feature type="transmembrane region" description="Helical" evidence="1">
    <location>
        <begin position="43"/>
        <end position="62"/>
    </location>
</feature>
<evidence type="ECO:0000313" key="3">
    <source>
        <dbReference type="Proteomes" id="UP000177701"/>
    </source>
</evidence>